<gene>
    <name evidence="1" type="ORF">BO66DRAFT_217220</name>
</gene>
<proteinExistence type="predicted"/>
<keyword evidence="2" id="KW-1185">Reference proteome</keyword>
<reference evidence="1" key="1">
    <citation type="submission" date="2018-02" db="EMBL/GenBank/DDBJ databases">
        <title>The genomes of Aspergillus section Nigri reveals drivers in fungal speciation.</title>
        <authorList>
            <consortium name="DOE Joint Genome Institute"/>
            <person name="Vesth T.C."/>
            <person name="Nybo J."/>
            <person name="Theobald S."/>
            <person name="Brandl J."/>
            <person name="Frisvad J.C."/>
            <person name="Nielsen K.F."/>
            <person name="Lyhne E.K."/>
            <person name="Kogle M.E."/>
            <person name="Kuo A."/>
            <person name="Riley R."/>
            <person name="Clum A."/>
            <person name="Nolan M."/>
            <person name="Lipzen A."/>
            <person name="Salamov A."/>
            <person name="Henrissat B."/>
            <person name="Wiebenga A."/>
            <person name="De vries R.P."/>
            <person name="Grigoriev I.V."/>
            <person name="Mortensen U.H."/>
            <person name="Andersen M.R."/>
            <person name="Baker S.E."/>
        </authorList>
    </citation>
    <scope>NUCLEOTIDE SEQUENCE</scope>
    <source>
        <strain evidence="1">CBS 121060</strain>
    </source>
</reference>
<organism evidence="1 2">
    <name type="scientific">Aspergillus aculeatinus CBS 121060</name>
    <dbReference type="NCBI Taxonomy" id="1448322"/>
    <lineage>
        <taxon>Eukaryota</taxon>
        <taxon>Fungi</taxon>
        <taxon>Dikarya</taxon>
        <taxon>Ascomycota</taxon>
        <taxon>Pezizomycotina</taxon>
        <taxon>Eurotiomycetes</taxon>
        <taxon>Eurotiomycetidae</taxon>
        <taxon>Eurotiales</taxon>
        <taxon>Aspergillaceae</taxon>
        <taxon>Aspergillus</taxon>
        <taxon>Aspergillus subgen. Circumdati</taxon>
    </lineage>
</organism>
<evidence type="ECO:0000313" key="1">
    <source>
        <dbReference type="EMBL" id="RAH65073.1"/>
    </source>
</evidence>
<protein>
    <submittedName>
        <fullName evidence="1">Uncharacterized protein</fullName>
    </submittedName>
</protein>
<sequence length="108" mass="12284">MRKECKLTAPGRHPDTQHQPPLWRNFNPLLPYRQTHQIPGFLGIPEKAIKRVDRTLTPSPLLWCEEQSRGGPEWGKWADPLCSRMGDDNGSGQQHHSAFLLPGHRSEG</sequence>
<dbReference type="Proteomes" id="UP000249661">
    <property type="component" value="Unassembled WGS sequence"/>
</dbReference>
<name>A0ACD1GV77_9EURO</name>
<evidence type="ECO:0000313" key="2">
    <source>
        <dbReference type="Proteomes" id="UP000249661"/>
    </source>
</evidence>
<accession>A0ACD1GV77</accession>
<dbReference type="EMBL" id="KZ825000">
    <property type="protein sequence ID" value="RAH65073.1"/>
    <property type="molecule type" value="Genomic_DNA"/>
</dbReference>